<dbReference type="EMBL" id="BMNC01000003">
    <property type="protein sequence ID" value="GGM89218.1"/>
    <property type="molecule type" value="Genomic_DNA"/>
</dbReference>
<organism evidence="2 3">
    <name type="scientific">Lentzea pudingi</name>
    <dbReference type="NCBI Taxonomy" id="1789439"/>
    <lineage>
        <taxon>Bacteria</taxon>
        <taxon>Bacillati</taxon>
        <taxon>Actinomycetota</taxon>
        <taxon>Actinomycetes</taxon>
        <taxon>Pseudonocardiales</taxon>
        <taxon>Pseudonocardiaceae</taxon>
        <taxon>Lentzea</taxon>
    </lineage>
</organism>
<evidence type="ECO:0000259" key="1">
    <source>
        <dbReference type="Pfam" id="PF12770"/>
    </source>
</evidence>
<reference evidence="3" key="1">
    <citation type="journal article" date="2019" name="Int. J. Syst. Evol. Microbiol.">
        <title>The Global Catalogue of Microorganisms (GCM) 10K type strain sequencing project: providing services to taxonomists for standard genome sequencing and annotation.</title>
        <authorList>
            <consortium name="The Broad Institute Genomics Platform"/>
            <consortium name="The Broad Institute Genome Sequencing Center for Infectious Disease"/>
            <person name="Wu L."/>
            <person name="Ma J."/>
        </authorList>
    </citation>
    <scope>NUCLEOTIDE SEQUENCE [LARGE SCALE GENOMIC DNA]</scope>
    <source>
        <strain evidence="3">CGMCC 4.7319</strain>
    </source>
</reference>
<sequence length="897" mass="95491">MAEENGIAEIVARCDAVTRGATHTSVSAGELTAFTADVARLPEENPDRSRLAVTMLTTVTRGGGPAQITLIPHLDDLLRLVGRVPASMIGWAHVVGSVRAQHLAHLVASGEYVDLAAARHELAGHAEAAKGAKVTTMLVEAAQAAVTMATDGSNASSSEMTRVFDDMFAQIGDHPIAPTMHKYSDAMGRLLDAAKKSDVNMAASAFRELRGLVDTLLPEFRSQMNLDDAQRSLEEVLGVFEPAQAEQDERSAGDFLKNAGPSPNAQLRARVFAAVTLFQRGEETDVGRVNEALDHIREAITFDQGDDLGLFALTGLAAGLLRRSELIGSVAGLDEAEEVLHKALARMRDASHPQWSLTHEMLAAIRHRQGDFAGAGPFSLAAQRAYVWRVLLESDPAEAKWAIRDAVGAAMDTAMRCLSAGSVSDALRALDTGRGLLLFAEAELRALPARLTAAGHPDLAERWVSEGRDSQGLRKQVMTTLLADGSMASTLLDPPSLGEIRSALASSDADALVYLVPGKHPGPGYMVIAPKAGPPAYLMLPNLHVGKGTEVDQYLAALTDRARNVKPVGGTRASFAEQVDSLCDWAWRSAIGPMLESYFAEFPPGSTPAVVLVPMGDLARIPWQAARRQDGRYAIELASFSQAVSARLFCENAKRSPIGPTSTGLVVGDPDTRSDAPSLASARAEAQAVRRVFYPGARYLGRRADGSQSPSGRGTTTEIREWLADAAPYAGTTLHLACHGLFAPTEDGGRAELQLAPDDPDGPGPGQLDADEIIRILEAVPERRIGLVVMGACHTGRSIHGYDEAYSLGTAFLAAGARTVLSTHWAIPDAETSALMFLFHHHLLTEGLPSREALRAAQLWMLSPDPVVPARMPADLVSLAADRTAVVAWAGFTHAGH</sequence>
<accession>A0ABQ2HUA4</accession>
<dbReference type="InterPro" id="IPR024983">
    <property type="entry name" value="CHAT_dom"/>
</dbReference>
<evidence type="ECO:0000313" key="3">
    <source>
        <dbReference type="Proteomes" id="UP000597656"/>
    </source>
</evidence>
<evidence type="ECO:0000313" key="2">
    <source>
        <dbReference type="EMBL" id="GGM89218.1"/>
    </source>
</evidence>
<dbReference type="RefSeq" id="WP_189155062.1">
    <property type="nucleotide sequence ID" value="NZ_BMNC01000003.1"/>
</dbReference>
<dbReference type="Pfam" id="PF12770">
    <property type="entry name" value="CHAT"/>
    <property type="match status" value="1"/>
</dbReference>
<proteinExistence type="predicted"/>
<feature type="domain" description="CHAT" evidence="1">
    <location>
        <begin position="583"/>
        <end position="896"/>
    </location>
</feature>
<dbReference type="Gene3D" id="1.25.40.10">
    <property type="entry name" value="Tetratricopeptide repeat domain"/>
    <property type="match status" value="1"/>
</dbReference>
<protein>
    <recommendedName>
        <fullName evidence="1">CHAT domain-containing protein</fullName>
    </recommendedName>
</protein>
<comment type="caution">
    <text evidence="2">The sequence shown here is derived from an EMBL/GenBank/DDBJ whole genome shotgun (WGS) entry which is preliminary data.</text>
</comment>
<dbReference type="InterPro" id="IPR011990">
    <property type="entry name" value="TPR-like_helical_dom_sf"/>
</dbReference>
<dbReference type="Proteomes" id="UP000597656">
    <property type="component" value="Unassembled WGS sequence"/>
</dbReference>
<name>A0ABQ2HUA4_9PSEU</name>
<keyword evidence="3" id="KW-1185">Reference proteome</keyword>
<gene>
    <name evidence="2" type="ORF">GCM10011609_27580</name>
</gene>